<feature type="coiled-coil region" evidence="3">
    <location>
        <begin position="363"/>
        <end position="390"/>
    </location>
</feature>
<feature type="region of interest" description="Disordered" evidence="4">
    <location>
        <begin position="139"/>
        <end position="168"/>
    </location>
</feature>
<dbReference type="EMBL" id="OL658537">
    <property type="protein sequence ID" value="WAB53325.1"/>
    <property type="molecule type" value="mRNA"/>
</dbReference>
<dbReference type="PIRSF" id="PIRSF001705">
    <property type="entry name" value="Myc_protein"/>
    <property type="match status" value="1"/>
</dbReference>
<feature type="region of interest" description="Disordered" evidence="4">
    <location>
        <begin position="296"/>
        <end position="323"/>
    </location>
</feature>
<dbReference type="CDD" id="cd11400">
    <property type="entry name" value="bHLHzip_Myc"/>
    <property type="match status" value="1"/>
</dbReference>
<proteinExistence type="evidence at transcript level"/>
<evidence type="ECO:0000256" key="1">
    <source>
        <dbReference type="ARBA" id="ARBA00023125"/>
    </source>
</evidence>
<comment type="subunit">
    <text evidence="2">Efficient DNA binding requires dimerization with another bHLH protein.</text>
</comment>
<dbReference type="GO" id="GO:0046983">
    <property type="term" value="F:protein dimerization activity"/>
    <property type="evidence" value="ECO:0007669"/>
    <property type="project" value="InterPro"/>
</dbReference>
<dbReference type="GO" id="GO:0003677">
    <property type="term" value="F:DNA binding"/>
    <property type="evidence" value="ECO:0007669"/>
    <property type="project" value="UniProtKB-UniRule"/>
</dbReference>
<evidence type="ECO:0000256" key="2">
    <source>
        <dbReference type="PIRNR" id="PIRNR001705"/>
    </source>
</evidence>
<sequence length="396" mass="45157">MPMKATPRILDTYMMSTPRCINTKDMAKIHSLEEMDESSMYSFMDNEGDVDFYNLNTPTLMPSEDIWKKFELLPTPPRSPKHEVSDLLDYESTDISDFLQNEAVLKPPNLPFPESPPPSSLCSKLIQDCMWSGSHQIGFDMNVEKSPSPGPDTRQNENGQTETPSDCVDPAAVFPYPISDTRLTNLGTETPSDSEEEIDVVSTEDVHESRIPSPQPLSINLKNVKTVTVRTESAKRESKSVHVVIGYPDMDVHNYSLPHSYKRTRSSPGQTHIAPKRIKRELSEPDFKKVCQKLKASSRSCSRNNSDSEEGGEGKRTQHNVLERKRRNDLKYSFFSLRDNVPELREKEKAPKVLILKKSADFIYELRRQEAALSKEVTSLRERHEKLRRTLSALRQ</sequence>
<dbReference type="AlphaFoldDB" id="A0A9E8MGM0"/>
<dbReference type="Gene3D" id="4.10.280.10">
    <property type="entry name" value="Helix-loop-helix DNA-binding domain"/>
    <property type="match status" value="1"/>
</dbReference>
<dbReference type="InterPro" id="IPR036638">
    <property type="entry name" value="HLH_DNA-bd_sf"/>
</dbReference>
<evidence type="ECO:0000259" key="5">
    <source>
        <dbReference type="PROSITE" id="PS50888"/>
    </source>
</evidence>
<evidence type="ECO:0000256" key="4">
    <source>
        <dbReference type="SAM" id="MobiDB-lite"/>
    </source>
</evidence>
<dbReference type="GO" id="GO:0005634">
    <property type="term" value="C:nucleus"/>
    <property type="evidence" value="ECO:0007669"/>
    <property type="project" value="UniProtKB-SubCell"/>
</dbReference>
<dbReference type="PRINTS" id="PR00044">
    <property type="entry name" value="LEUZIPPRMYC"/>
</dbReference>
<dbReference type="InterPro" id="IPR002418">
    <property type="entry name" value="Tscrpt_reg_Myc"/>
</dbReference>
<organism evidence="6">
    <name type="scientific">Haliotis discus hannai</name>
    <name type="common">Japanese abalone</name>
    <dbReference type="NCBI Taxonomy" id="42344"/>
    <lineage>
        <taxon>Eukaryota</taxon>
        <taxon>Metazoa</taxon>
        <taxon>Spiralia</taxon>
        <taxon>Lophotrochozoa</taxon>
        <taxon>Mollusca</taxon>
        <taxon>Gastropoda</taxon>
        <taxon>Vetigastropoda</taxon>
        <taxon>Lepetellida</taxon>
        <taxon>Haliotoidea</taxon>
        <taxon>Haliotidae</taxon>
        <taxon>Haliotis</taxon>
    </lineage>
</organism>
<dbReference type="InterPro" id="IPR011598">
    <property type="entry name" value="bHLH_dom"/>
</dbReference>
<keyword evidence="1 2" id="KW-0238">DNA-binding</keyword>
<evidence type="ECO:0000313" key="6">
    <source>
        <dbReference type="EMBL" id="WAB53325.1"/>
    </source>
</evidence>
<dbReference type="SMR" id="A0A9E8MGM0"/>
<dbReference type="InterPro" id="IPR050433">
    <property type="entry name" value="Myc_transcription_factors"/>
</dbReference>
<dbReference type="SUPFAM" id="SSF47459">
    <property type="entry name" value="HLH, helix-loop-helix DNA-binding domain"/>
    <property type="match status" value="1"/>
</dbReference>
<accession>A0A9E8MGM0</accession>
<reference evidence="6" key="1">
    <citation type="submission" date="2021-11" db="EMBL/GenBank/DDBJ databases">
        <authorList>
            <person name="Luo K."/>
        </authorList>
    </citation>
    <scope>NUCLEOTIDE SEQUENCE</scope>
    <source>
        <tissue evidence="6">Hepatopancreas</tissue>
    </source>
</reference>
<dbReference type="Pfam" id="PF01056">
    <property type="entry name" value="Myc_N"/>
    <property type="match status" value="1"/>
</dbReference>
<comment type="subcellular location">
    <subcellularLocation>
        <location evidence="2">Nucleus</location>
    </subcellularLocation>
</comment>
<dbReference type="PROSITE" id="PS50888">
    <property type="entry name" value="BHLH"/>
    <property type="match status" value="1"/>
</dbReference>
<dbReference type="InterPro" id="IPR012682">
    <property type="entry name" value="Tscrpt_reg_Myc_N"/>
</dbReference>
<name>A0A9E8MGM0_HALDH</name>
<dbReference type="Pfam" id="PF00010">
    <property type="entry name" value="HLH"/>
    <property type="match status" value="1"/>
</dbReference>
<dbReference type="PANTHER" id="PTHR45851">
    <property type="entry name" value="MYC PROTO-ONCOGENE"/>
    <property type="match status" value="1"/>
</dbReference>
<feature type="domain" description="BHLH" evidence="5">
    <location>
        <begin position="314"/>
        <end position="366"/>
    </location>
</feature>
<evidence type="ECO:0000256" key="3">
    <source>
        <dbReference type="SAM" id="Coils"/>
    </source>
</evidence>
<dbReference type="GO" id="GO:0003700">
    <property type="term" value="F:DNA-binding transcription factor activity"/>
    <property type="evidence" value="ECO:0007669"/>
    <property type="project" value="InterPro"/>
</dbReference>
<dbReference type="FunFam" id="4.10.280.10:FF:000019">
    <property type="entry name" value="Myc proto-oncogene protein"/>
    <property type="match status" value="1"/>
</dbReference>
<dbReference type="SMART" id="SM00353">
    <property type="entry name" value="HLH"/>
    <property type="match status" value="1"/>
</dbReference>
<protein>
    <submittedName>
        <fullName evidence="6">c-Myc</fullName>
    </submittedName>
</protein>
<keyword evidence="3" id="KW-0175">Coiled coil</keyword>
<keyword evidence="2" id="KW-0539">Nucleus</keyword>